<protein>
    <submittedName>
        <fullName evidence="1">Uncharacterized protein</fullName>
    </submittedName>
</protein>
<keyword evidence="2" id="KW-1185">Reference proteome</keyword>
<dbReference type="RefSeq" id="XP_012334048.1">
    <property type="nucleotide sequence ID" value="XM_012478625.1"/>
</dbReference>
<organism evidence="1 2">
    <name type="scientific">Plasmodium fragile</name>
    <dbReference type="NCBI Taxonomy" id="5857"/>
    <lineage>
        <taxon>Eukaryota</taxon>
        <taxon>Sar</taxon>
        <taxon>Alveolata</taxon>
        <taxon>Apicomplexa</taxon>
        <taxon>Aconoidasida</taxon>
        <taxon>Haemosporida</taxon>
        <taxon>Plasmodiidae</taxon>
        <taxon>Plasmodium</taxon>
        <taxon>Plasmodium (Plasmodium)</taxon>
    </lineage>
</organism>
<dbReference type="OrthoDB" id="5586401at2759"/>
<dbReference type="GeneID" id="24266297"/>
<name>A0A0D9QTV6_PLAFR</name>
<accession>A0A0D9QTV6</accession>
<reference evidence="1 2" key="1">
    <citation type="submission" date="2014-03" db="EMBL/GenBank/DDBJ databases">
        <title>The Genome Sequence of Plasmodium fragile nilgiri.</title>
        <authorList>
            <consortium name="The Broad Institute Genomics Platform"/>
            <consortium name="The Broad Institute Genome Sequencing Center for Infectious Disease"/>
            <person name="Neafsey D."/>
            <person name="Duraisingh M."/>
            <person name="Young S.K."/>
            <person name="Zeng Q."/>
            <person name="Gargeya S."/>
            <person name="Abouelleil A."/>
            <person name="Alvarado L."/>
            <person name="Chapman S.B."/>
            <person name="Gainer-Dewar J."/>
            <person name="Goldberg J."/>
            <person name="Griggs A."/>
            <person name="Gujja S."/>
            <person name="Hansen M."/>
            <person name="Howarth C."/>
            <person name="Imamovic A."/>
            <person name="Larimer J."/>
            <person name="Pearson M."/>
            <person name="Poon T.W."/>
            <person name="Priest M."/>
            <person name="Roberts A."/>
            <person name="Saif S."/>
            <person name="Shea T."/>
            <person name="Sykes S."/>
            <person name="Wortman J."/>
            <person name="Nusbaum C."/>
            <person name="Birren B."/>
        </authorList>
    </citation>
    <scope>NUCLEOTIDE SEQUENCE [LARGE SCALE GENOMIC DNA]</scope>
    <source>
        <strain evidence="2">nilgiri</strain>
    </source>
</reference>
<dbReference type="EMBL" id="KQ001652">
    <property type="protein sequence ID" value="KJP89321.1"/>
    <property type="molecule type" value="Genomic_DNA"/>
</dbReference>
<dbReference type="AlphaFoldDB" id="A0A0D9QTV6"/>
<sequence length="73" mass="8296">MKEYSIEHNEDKGEVTKCESEYSALLECLDTFDRFDFREGDIPSAMAITIATVGSLLKLGKMPKRIEDIPRVL</sequence>
<dbReference type="Proteomes" id="UP000054561">
    <property type="component" value="Unassembled WGS sequence"/>
</dbReference>
<dbReference type="VEuPathDB" id="PlasmoDB:AK88_00983"/>
<gene>
    <name evidence="1" type="ORF">AK88_00983</name>
</gene>
<evidence type="ECO:0000313" key="1">
    <source>
        <dbReference type="EMBL" id="KJP89321.1"/>
    </source>
</evidence>
<proteinExistence type="predicted"/>
<evidence type="ECO:0000313" key="2">
    <source>
        <dbReference type="Proteomes" id="UP000054561"/>
    </source>
</evidence>